<dbReference type="Pfam" id="PF12867">
    <property type="entry name" value="DinB_2"/>
    <property type="match status" value="1"/>
</dbReference>
<dbReference type="InterPro" id="IPR024775">
    <property type="entry name" value="DinB-like"/>
</dbReference>
<keyword evidence="1" id="KW-0560">Oxidoreductase</keyword>
<dbReference type="InterPro" id="IPR042095">
    <property type="entry name" value="SUMF_sf"/>
</dbReference>
<feature type="domain" description="DinB-like" evidence="5">
    <location>
        <begin position="11"/>
        <end position="65"/>
    </location>
</feature>
<dbReference type="Pfam" id="PF03781">
    <property type="entry name" value="FGE-sulfatase"/>
    <property type="match status" value="2"/>
</dbReference>
<dbReference type="AlphaFoldDB" id="A0A3B0XIF5"/>
<name>A0A3B0XIF5_9ZZZZ</name>
<dbReference type="SUPFAM" id="SSF109854">
    <property type="entry name" value="DinB/YfiT-like putative metalloenzymes"/>
    <property type="match status" value="1"/>
</dbReference>
<evidence type="ECO:0000259" key="5">
    <source>
        <dbReference type="Pfam" id="PF12867"/>
    </source>
</evidence>
<protein>
    <recommendedName>
        <fullName evidence="7">Ergothioneine biosynthesis protein EgtB</fullName>
    </recommendedName>
</protein>
<evidence type="ECO:0000256" key="1">
    <source>
        <dbReference type="ARBA" id="ARBA00023002"/>
    </source>
</evidence>
<evidence type="ECO:0000259" key="4">
    <source>
        <dbReference type="Pfam" id="PF03781"/>
    </source>
</evidence>
<organism evidence="6">
    <name type="scientific">hydrothermal vent metagenome</name>
    <dbReference type="NCBI Taxonomy" id="652676"/>
    <lineage>
        <taxon>unclassified sequences</taxon>
        <taxon>metagenomes</taxon>
        <taxon>ecological metagenomes</taxon>
    </lineage>
</organism>
<dbReference type="InterPro" id="IPR016187">
    <property type="entry name" value="CTDL_fold"/>
</dbReference>
<comment type="pathway">
    <text evidence="3">Amino-acid biosynthesis; ergothioneine biosynthesis.</text>
</comment>
<gene>
    <name evidence="6" type="ORF">MNBD_GAMMA07-2260</name>
</gene>
<proteinExistence type="predicted"/>
<feature type="domain" description="Sulfatase-modifying factor enzyme-like" evidence="4">
    <location>
        <begin position="176"/>
        <end position="312"/>
    </location>
</feature>
<feature type="domain" description="Sulfatase-modifying factor enzyme-like" evidence="4">
    <location>
        <begin position="320"/>
        <end position="388"/>
    </location>
</feature>
<dbReference type="PANTHER" id="PTHR23150">
    <property type="entry name" value="SULFATASE MODIFYING FACTOR 1, 2"/>
    <property type="match status" value="1"/>
</dbReference>
<dbReference type="PANTHER" id="PTHR23150:SF36">
    <property type="entry name" value="HERCYNINE OXYGENASE"/>
    <property type="match status" value="1"/>
</dbReference>
<dbReference type="SUPFAM" id="SSF56436">
    <property type="entry name" value="C-type lectin-like"/>
    <property type="match status" value="1"/>
</dbReference>
<dbReference type="InterPro" id="IPR005532">
    <property type="entry name" value="SUMF_dom"/>
</dbReference>
<dbReference type="Gene3D" id="3.90.1580.10">
    <property type="entry name" value="paralog of FGE (formylglycine-generating enzyme)"/>
    <property type="match status" value="2"/>
</dbReference>
<dbReference type="InterPro" id="IPR051043">
    <property type="entry name" value="Sulfatase_Mod_Factor_Kinase"/>
</dbReference>
<reference evidence="6" key="1">
    <citation type="submission" date="2018-06" db="EMBL/GenBank/DDBJ databases">
        <authorList>
            <person name="Zhirakovskaya E."/>
        </authorList>
    </citation>
    <scope>NUCLEOTIDE SEQUENCE</scope>
</reference>
<evidence type="ECO:0000256" key="2">
    <source>
        <dbReference type="ARBA" id="ARBA00023004"/>
    </source>
</evidence>
<evidence type="ECO:0000313" key="6">
    <source>
        <dbReference type="EMBL" id="VAW55784.1"/>
    </source>
</evidence>
<sequence>MTTSLATLIRLRAIQNKTRQLFEGLNDLQYRLQYHPDLSPAGWYLGHGIFMENYWLHEIIQGNKCTAEDTSLFYPLNCPLPEQGPRLSPLSGLLKKISAQQDINDLFLLEKTPPISNHPLFQDETVQNLIIQQYAHDYESIYMVLNQIALKKHIRDIKTHPYTPKAPLISQPLLKNIVQITKGNYTIGGIPPYSADNELPSHEVPLDDFFIAHTPVTNAQYLLFIEVGGYNNSTFWRDDAWQWREKNNIEHPEYWAQNSQKQWYGINHLGPYDLNINDAVYGLSHYEASAFAHWAGARLPHEHEWETAARLELIKSTTQVWEWCNNTIAPYEGFKAFPFESPPNHYQNHSHFVLKGASFYTRKELRRASYRNAYLPYQRHLFAGLRLVFT</sequence>
<evidence type="ECO:0008006" key="7">
    <source>
        <dbReference type="Google" id="ProtNLM"/>
    </source>
</evidence>
<evidence type="ECO:0000256" key="3">
    <source>
        <dbReference type="ARBA" id="ARBA00037882"/>
    </source>
</evidence>
<dbReference type="EMBL" id="UOFF01000115">
    <property type="protein sequence ID" value="VAW55784.1"/>
    <property type="molecule type" value="Genomic_DNA"/>
</dbReference>
<keyword evidence="2" id="KW-0408">Iron</keyword>
<accession>A0A3B0XIF5</accession>
<dbReference type="InterPro" id="IPR034660">
    <property type="entry name" value="DinB/YfiT-like"/>
</dbReference>
<dbReference type="Gene3D" id="1.20.120.450">
    <property type="entry name" value="dinb family like domain"/>
    <property type="match status" value="1"/>
</dbReference>